<accession>A0ABR2V4W5</accession>
<evidence type="ECO:0000256" key="5">
    <source>
        <dbReference type="SAM" id="MobiDB-lite"/>
    </source>
</evidence>
<keyword evidence="2 6" id="KW-0812">Transmembrane</keyword>
<dbReference type="InterPro" id="IPR004254">
    <property type="entry name" value="AdipoR/HlyIII-related"/>
</dbReference>
<keyword evidence="4 6" id="KW-0472">Membrane</keyword>
<keyword evidence="3 6" id="KW-1133">Transmembrane helix</keyword>
<keyword evidence="8" id="KW-1185">Reference proteome</keyword>
<evidence type="ECO:0000313" key="8">
    <source>
        <dbReference type="Proteomes" id="UP001408356"/>
    </source>
</evidence>
<feature type="transmembrane region" description="Helical" evidence="6">
    <location>
        <begin position="367"/>
        <end position="384"/>
    </location>
</feature>
<protein>
    <submittedName>
        <fullName evidence="7">Hemolysin-III family protein</fullName>
    </submittedName>
</protein>
<evidence type="ECO:0000256" key="3">
    <source>
        <dbReference type="ARBA" id="ARBA00022989"/>
    </source>
</evidence>
<feature type="transmembrane region" description="Helical" evidence="6">
    <location>
        <begin position="269"/>
        <end position="287"/>
    </location>
</feature>
<feature type="transmembrane region" description="Helical" evidence="6">
    <location>
        <begin position="299"/>
        <end position="321"/>
    </location>
</feature>
<dbReference type="PANTHER" id="PTHR20855:SF97">
    <property type="entry name" value="ADIPOR-LIKE RECEPTOR IZH3-RELATED"/>
    <property type="match status" value="1"/>
</dbReference>
<gene>
    <name evidence="7" type="ORF">SUNI508_05252</name>
</gene>
<evidence type="ECO:0000256" key="1">
    <source>
        <dbReference type="ARBA" id="ARBA00004141"/>
    </source>
</evidence>
<dbReference type="Pfam" id="PF03006">
    <property type="entry name" value="HlyIII"/>
    <property type="match status" value="1"/>
</dbReference>
<dbReference type="PANTHER" id="PTHR20855">
    <property type="entry name" value="ADIPOR/PROGESTIN RECEPTOR-RELATED"/>
    <property type="match status" value="1"/>
</dbReference>
<evidence type="ECO:0000256" key="6">
    <source>
        <dbReference type="SAM" id="Phobius"/>
    </source>
</evidence>
<comment type="caution">
    <text evidence="7">The sequence shown here is derived from an EMBL/GenBank/DDBJ whole genome shotgun (WGS) entry which is preliminary data.</text>
</comment>
<comment type="subcellular location">
    <subcellularLocation>
        <location evidence="1">Membrane</location>
        <topology evidence="1">Multi-pass membrane protein</topology>
    </subcellularLocation>
</comment>
<reference evidence="7 8" key="1">
    <citation type="journal article" date="2024" name="J. Plant Pathol.">
        <title>Sequence and assembly of the genome of Seiridium unicorne, isolate CBS 538.82, causal agent of cypress canker disease.</title>
        <authorList>
            <person name="Scali E."/>
            <person name="Rocca G.D."/>
            <person name="Danti R."/>
            <person name="Garbelotto M."/>
            <person name="Barberini S."/>
            <person name="Baroncelli R."/>
            <person name="Emiliani G."/>
        </authorList>
    </citation>
    <scope>NUCLEOTIDE SEQUENCE [LARGE SCALE GENOMIC DNA]</scope>
    <source>
        <strain evidence="7 8">BM-138-508</strain>
    </source>
</reference>
<feature type="transmembrane region" description="Helical" evidence="6">
    <location>
        <begin position="431"/>
        <end position="451"/>
    </location>
</feature>
<feature type="transmembrane region" description="Helical" evidence="6">
    <location>
        <begin position="341"/>
        <end position="360"/>
    </location>
</feature>
<evidence type="ECO:0000313" key="7">
    <source>
        <dbReference type="EMBL" id="KAK9421952.1"/>
    </source>
</evidence>
<dbReference type="EMBL" id="JARVKF010000146">
    <property type="protein sequence ID" value="KAK9421952.1"/>
    <property type="molecule type" value="Genomic_DNA"/>
</dbReference>
<proteinExistence type="predicted"/>
<feature type="region of interest" description="Disordered" evidence="5">
    <location>
        <begin position="18"/>
        <end position="38"/>
    </location>
</feature>
<feature type="transmembrane region" description="Helical" evidence="6">
    <location>
        <begin position="471"/>
        <end position="487"/>
    </location>
</feature>
<evidence type="ECO:0000256" key="2">
    <source>
        <dbReference type="ARBA" id="ARBA00022692"/>
    </source>
</evidence>
<dbReference type="Proteomes" id="UP001408356">
    <property type="component" value="Unassembled WGS sequence"/>
</dbReference>
<evidence type="ECO:0000256" key="4">
    <source>
        <dbReference type="ARBA" id="ARBA00023136"/>
    </source>
</evidence>
<sequence>MSCASPFAIGSQEEVLAATSTGTQSRPVQPRQRRRHSSFMPRRKSIVNHIMDGEEGLLLKVDLFLSELERRLEYLESCGEVSLDTSITRAYSTLQAVRARCSQVSEEVIGAGRRRLHIMVETLDARYHDALAATGSMNEKAKVAIELMDSMLTDYESRALKFRDQGLANAAGAAESLMGGGRRVVDESLERARGVANEGLERAKRAAGSVEEHIQHAITRAREHGLLKYEELPVPWRVNPHILKGYRFSETKLGCIRSMFNISNETVNIWSHALGLLLVLSVAFYFYPTSANFSNSTKTDILIAAIFFFAACKCLVCSTIWHTMNCVADQTLLERFACVDYTGIALLIAASIMTTEYTAFYCEPISCWTYITATGLLGIVGVIMPWHPYFNRADKAWLRVGFFVGLGATGFLPIFQIVYTRGPAWAYEFYTGSNLVKSLCVYVIGACVYASKVPERWFPGCFDYFGNAHNLWHLAVLGGILYHYVAMQEFFAGAFRRAQNECPAI</sequence>
<organism evidence="7 8">
    <name type="scientific">Seiridium unicorne</name>
    <dbReference type="NCBI Taxonomy" id="138068"/>
    <lineage>
        <taxon>Eukaryota</taxon>
        <taxon>Fungi</taxon>
        <taxon>Dikarya</taxon>
        <taxon>Ascomycota</taxon>
        <taxon>Pezizomycotina</taxon>
        <taxon>Sordariomycetes</taxon>
        <taxon>Xylariomycetidae</taxon>
        <taxon>Amphisphaeriales</taxon>
        <taxon>Sporocadaceae</taxon>
        <taxon>Seiridium</taxon>
    </lineage>
</organism>
<feature type="transmembrane region" description="Helical" evidence="6">
    <location>
        <begin position="396"/>
        <end position="419"/>
    </location>
</feature>
<name>A0ABR2V4W5_9PEZI</name>